<reference evidence="1" key="1">
    <citation type="submission" date="2018-10" db="EMBL/GenBank/DDBJ databases">
        <title>Hidden diversity of soil giant viruses.</title>
        <authorList>
            <person name="Schulz F."/>
            <person name="Alteio L."/>
            <person name="Goudeau D."/>
            <person name="Ryan E.M."/>
            <person name="Malmstrom R.R."/>
            <person name="Blanchard J."/>
            <person name="Woyke T."/>
        </authorList>
    </citation>
    <scope>NUCLEOTIDE SEQUENCE</scope>
    <source>
        <strain evidence="1">FNV1</strain>
    </source>
</reference>
<accession>A0A3G4ZWZ6</accession>
<proteinExistence type="predicted"/>
<sequence>MIKDGNDKNIYISKRDKNGVYKWLKIQNKKSPDEYYKQFPAYKKPLYDTSFFINSIPKLQKELNKIGVKFFLIKWKTYNDSPFEYEYFDEDVLSLLPVNTNYIYVSERMIYASSLNKNGKIYIMHGIAKDKIKKFNQILIKYFPGRTKGYENESECIKIELIPKKRLISEKEKTSCFIDLRFKDRKLSIDTAKLIKIFQKNLSKFGRVSMYDEVVTGGLFYFEFSIFKGKEKAFEQFFKNKRFKDIPEIDKVKITYA</sequence>
<dbReference type="EMBL" id="MK072144">
    <property type="protein sequence ID" value="AYV79426.1"/>
    <property type="molecule type" value="Genomic_DNA"/>
</dbReference>
<protein>
    <submittedName>
        <fullName evidence="1">Uncharacterized protein</fullName>
    </submittedName>
</protein>
<evidence type="ECO:0000313" key="1">
    <source>
        <dbReference type="EMBL" id="AYV79426.1"/>
    </source>
</evidence>
<gene>
    <name evidence="1" type="ORF">Faunusvirus13_19</name>
</gene>
<organism evidence="1">
    <name type="scientific">Faunusvirus sp</name>
    <dbReference type="NCBI Taxonomy" id="2487766"/>
    <lineage>
        <taxon>Viruses</taxon>
        <taxon>Varidnaviria</taxon>
        <taxon>Bamfordvirae</taxon>
        <taxon>Nucleocytoviricota</taxon>
        <taxon>Megaviricetes</taxon>
        <taxon>Imitervirales</taxon>
        <taxon>Mimiviridae</taxon>
    </lineage>
</organism>
<name>A0A3G4ZWZ6_9VIRU</name>